<feature type="region of interest" description="Disordered" evidence="6">
    <location>
        <begin position="64"/>
        <end position="86"/>
    </location>
</feature>
<comment type="function">
    <text evidence="5">One of the primary rRNA binding proteins, this protein initially binds near the 5'-end of the 23S rRNA. It is important during the early stages of 50S assembly. It makes multiple contacts with different domains of the 23S rRNA in the assembled 50S subunit and ribosome.</text>
</comment>
<evidence type="ECO:0000256" key="5">
    <source>
        <dbReference type="HAMAP-Rule" id="MF_01328"/>
    </source>
</evidence>
<organism evidence="7 8">
    <name type="scientific">Cohaesibacter celericrescens</name>
    <dbReference type="NCBI Taxonomy" id="2067669"/>
    <lineage>
        <taxon>Bacteria</taxon>
        <taxon>Pseudomonadati</taxon>
        <taxon>Pseudomonadota</taxon>
        <taxon>Alphaproteobacteria</taxon>
        <taxon>Hyphomicrobiales</taxon>
        <taxon>Cohaesibacteraceae</taxon>
    </lineage>
</organism>
<comment type="caution">
    <text evidence="7">The sequence shown here is derived from an EMBL/GenBank/DDBJ whole genome shotgun (WGS) entry which is preliminary data.</text>
</comment>
<dbReference type="HAMAP" id="MF_01328_B">
    <property type="entry name" value="Ribosomal_uL4_B"/>
    <property type="match status" value="1"/>
</dbReference>
<dbReference type="EMBL" id="PKUQ01000004">
    <property type="protein sequence ID" value="PLW78507.1"/>
    <property type="molecule type" value="Genomic_DNA"/>
</dbReference>
<evidence type="ECO:0000256" key="1">
    <source>
        <dbReference type="ARBA" id="ARBA00010528"/>
    </source>
</evidence>
<evidence type="ECO:0000256" key="6">
    <source>
        <dbReference type="SAM" id="MobiDB-lite"/>
    </source>
</evidence>
<dbReference type="InterPro" id="IPR023574">
    <property type="entry name" value="Ribosomal_uL4_dom_sf"/>
</dbReference>
<evidence type="ECO:0000313" key="7">
    <source>
        <dbReference type="EMBL" id="PLW78507.1"/>
    </source>
</evidence>
<dbReference type="InterPro" id="IPR002136">
    <property type="entry name" value="Ribosomal_uL4"/>
</dbReference>
<evidence type="ECO:0000256" key="4">
    <source>
        <dbReference type="ARBA" id="ARBA00035244"/>
    </source>
</evidence>
<dbReference type="GO" id="GO:0005840">
    <property type="term" value="C:ribosome"/>
    <property type="evidence" value="ECO:0007669"/>
    <property type="project" value="UniProtKB-KW"/>
</dbReference>
<name>A0A2N5XVK5_9HYPH</name>
<comment type="similarity">
    <text evidence="1 5">Belongs to the universal ribosomal protein uL4 family.</text>
</comment>
<dbReference type="OrthoDB" id="9803201at2"/>
<accession>A0A2N5XVK5</accession>
<comment type="subunit">
    <text evidence="5">Part of the 50S ribosomal subunit.</text>
</comment>
<sequence length="206" mass="22333">MELQVKTLDGKEAGSVAVSDSVFGLEPRADIIARMVRYQQMKKMAGTHKTKTRAEITGTTKKYLRQKGSGGARHGNKKVPQFRGGGRAFGPVVRDHSIELPKKVRALALKHALSSKLKNDSLIILDDVKSDVAKTAAVKKQISGLGIVNALIISGKDVDENFAKAARNIVGIDVLPVQGINVLDVLRRDTLVLTKAAIDALEERFK</sequence>
<reference evidence="7 8" key="1">
    <citation type="submission" date="2018-01" db="EMBL/GenBank/DDBJ databases">
        <title>The draft genome sequence of Cohaesibacter sp. H1304.</title>
        <authorList>
            <person name="Wang N.-N."/>
            <person name="Du Z.-J."/>
        </authorList>
    </citation>
    <scope>NUCLEOTIDE SEQUENCE [LARGE SCALE GENOMIC DNA]</scope>
    <source>
        <strain evidence="7 8">H1304</strain>
    </source>
</reference>
<keyword evidence="8" id="KW-1185">Reference proteome</keyword>
<dbReference type="PANTHER" id="PTHR10746:SF6">
    <property type="entry name" value="LARGE RIBOSOMAL SUBUNIT PROTEIN UL4M"/>
    <property type="match status" value="1"/>
</dbReference>
<evidence type="ECO:0000256" key="2">
    <source>
        <dbReference type="ARBA" id="ARBA00022980"/>
    </source>
</evidence>
<dbReference type="InterPro" id="IPR013005">
    <property type="entry name" value="Ribosomal_uL4-like"/>
</dbReference>
<gene>
    <name evidence="5" type="primary">rplD</name>
    <name evidence="7" type="ORF">C0081_03855</name>
</gene>
<dbReference type="AlphaFoldDB" id="A0A2N5XVK5"/>
<dbReference type="RefSeq" id="WP_101532498.1">
    <property type="nucleotide sequence ID" value="NZ_PKUQ01000004.1"/>
</dbReference>
<proteinExistence type="inferred from homology"/>
<dbReference type="Pfam" id="PF00573">
    <property type="entry name" value="Ribosomal_L4"/>
    <property type="match status" value="1"/>
</dbReference>
<comment type="function">
    <text evidence="5">Forms part of the polypeptide exit tunnel.</text>
</comment>
<dbReference type="SUPFAM" id="SSF52166">
    <property type="entry name" value="Ribosomal protein L4"/>
    <property type="match status" value="1"/>
</dbReference>
<dbReference type="GO" id="GO:1990904">
    <property type="term" value="C:ribonucleoprotein complex"/>
    <property type="evidence" value="ECO:0007669"/>
    <property type="project" value="UniProtKB-KW"/>
</dbReference>
<keyword evidence="5" id="KW-0699">rRNA-binding</keyword>
<dbReference type="NCBIfam" id="TIGR03953">
    <property type="entry name" value="rplD_bact"/>
    <property type="match status" value="1"/>
</dbReference>
<dbReference type="GO" id="GO:0003735">
    <property type="term" value="F:structural constituent of ribosome"/>
    <property type="evidence" value="ECO:0007669"/>
    <property type="project" value="InterPro"/>
</dbReference>
<keyword evidence="5" id="KW-0694">RNA-binding</keyword>
<protein>
    <recommendedName>
        <fullName evidence="4 5">Large ribosomal subunit protein uL4</fullName>
    </recommendedName>
</protein>
<dbReference type="Proteomes" id="UP000234881">
    <property type="component" value="Unassembled WGS sequence"/>
</dbReference>
<evidence type="ECO:0000313" key="8">
    <source>
        <dbReference type="Proteomes" id="UP000234881"/>
    </source>
</evidence>
<keyword evidence="2 5" id="KW-0689">Ribosomal protein</keyword>
<evidence type="ECO:0000256" key="3">
    <source>
        <dbReference type="ARBA" id="ARBA00023274"/>
    </source>
</evidence>
<dbReference type="GO" id="GO:0006412">
    <property type="term" value="P:translation"/>
    <property type="evidence" value="ECO:0007669"/>
    <property type="project" value="UniProtKB-UniRule"/>
</dbReference>
<dbReference type="GO" id="GO:0019843">
    <property type="term" value="F:rRNA binding"/>
    <property type="evidence" value="ECO:0007669"/>
    <property type="project" value="UniProtKB-UniRule"/>
</dbReference>
<keyword evidence="3 5" id="KW-0687">Ribonucleoprotein</keyword>
<dbReference type="PANTHER" id="PTHR10746">
    <property type="entry name" value="50S RIBOSOMAL PROTEIN L4"/>
    <property type="match status" value="1"/>
</dbReference>
<dbReference type="Gene3D" id="3.40.1370.10">
    <property type="match status" value="1"/>
</dbReference>